<name>A0A0U9HNF0_9FIRM</name>
<sequence length="639" mass="74705">MKSAVIAKLKQSPIPFILLYDIDDITSSEDILTSITSQGFQLVNYDDSIAFRYFFEKNFREKPDCNMKLVLRVTGRHSYIPYDIENSFYNITLSLKELFPGLSYSILKELDSELYDRLYRVYKYMGQNLSQRETLDFILKNLFGIYPETINKFTDLIKALIDFYYENDSLPQVVSDYLADLLMCKEDFKEYPVKKLLEGADSFFDYLQGQWEIFVKGLTNTLPIKSAVDFSHKDIKIYLGSLFEEGYLTPIQSDSIDNVPSWVHRGILIDELGQLKANYNNLLDRLYDTLDNITSYKDWLQAAKDWAEILVIYNDERIQGRLDEKAFISISDMLNSRFRTWLFDNYNLLPSLSYVRAPVMVHHIPWYINYRMGKDATQKAALIVVDGMALDDWLIISRYLNQNSSCRFEEKLCFAWIPTITSISRQAIFSGQIPRYFGKTIFSTSEDERHWKKFWAERGIRPDAIYYMRGIKHFNENGLRDIVENPKAKILGFVVNMIDDMVHGQQMLRAGLHQNLRLWMEKEGFKKFLQTLLERNFDVYITSDHGHVSSVGQGNLREGLAVDRAADRVRIYEQGKNYETALKRYKAYKWAGYGLPEEYNYIISDGCYSYGKDNEKNLTHGGISIEEVVVPFIHIRKEE</sequence>
<dbReference type="Pfam" id="PF08665">
    <property type="entry name" value="PglZ"/>
    <property type="match status" value="1"/>
</dbReference>
<dbReference type="Proteomes" id="UP000062160">
    <property type="component" value="Unassembled WGS sequence"/>
</dbReference>
<dbReference type="NCBIfam" id="NF033449">
    <property type="entry name" value="BREX_PglZ_3"/>
    <property type="match status" value="1"/>
</dbReference>
<keyword evidence="2" id="KW-1185">Reference proteome</keyword>
<gene>
    <name evidence="1" type="ORF">TSYNT_9141</name>
</gene>
<protein>
    <submittedName>
        <fullName evidence="1">PglZ domain-containing protein</fullName>
    </submittedName>
</protein>
<dbReference type="RefSeq" id="WP_059033517.1">
    <property type="nucleotide sequence ID" value="NZ_DF977003.1"/>
</dbReference>
<evidence type="ECO:0000313" key="2">
    <source>
        <dbReference type="Proteomes" id="UP000062160"/>
    </source>
</evidence>
<accession>A0A0U9HNF0</accession>
<proteinExistence type="predicted"/>
<evidence type="ECO:0000313" key="1">
    <source>
        <dbReference type="EMBL" id="GAQ25891.1"/>
    </source>
</evidence>
<dbReference type="EMBL" id="DF977003">
    <property type="protein sequence ID" value="GAQ25891.1"/>
    <property type="molecule type" value="Genomic_DNA"/>
</dbReference>
<dbReference type="SUPFAM" id="SSF53649">
    <property type="entry name" value="Alkaline phosphatase-like"/>
    <property type="match status" value="1"/>
</dbReference>
<organism evidence="1">
    <name type="scientific">Tepidanaerobacter syntrophicus</name>
    <dbReference type="NCBI Taxonomy" id="224999"/>
    <lineage>
        <taxon>Bacteria</taxon>
        <taxon>Bacillati</taxon>
        <taxon>Bacillota</taxon>
        <taxon>Clostridia</taxon>
        <taxon>Thermosediminibacterales</taxon>
        <taxon>Tepidanaerobacteraceae</taxon>
        <taxon>Tepidanaerobacter</taxon>
    </lineage>
</organism>
<dbReference type="AlphaFoldDB" id="A0A0U9HNF0"/>
<dbReference type="STRING" id="224999.GCA_001485475_01927"/>
<dbReference type="OrthoDB" id="9769734at2"/>
<dbReference type="InterPro" id="IPR017850">
    <property type="entry name" value="Alkaline_phosphatase_core_sf"/>
</dbReference>
<reference evidence="1" key="1">
    <citation type="journal article" date="2016" name="Genome Announc.">
        <title>Draft Genome Sequence of the Syntrophic Lactate-Degrading Bacterium Tepidanaerobacter syntrophicus JLT.</title>
        <authorList>
            <person name="Matsuura N."/>
            <person name="Ohashi A."/>
            <person name="Tourlousse D.M."/>
            <person name="Sekiguchi Y."/>
        </authorList>
    </citation>
    <scope>NUCLEOTIDE SEQUENCE [LARGE SCALE GENOMIC DNA]</scope>
    <source>
        <strain evidence="1">JL</strain>
    </source>
</reference>